<dbReference type="OrthoDB" id="9787435at2"/>
<dbReference type="InterPro" id="IPR020843">
    <property type="entry name" value="ER"/>
</dbReference>
<proteinExistence type="predicted"/>
<dbReference type="InterPro" id="IPR011032">
    <property type="entry name" value="GroES-like_sf"/>
</dbReference>
<comment type="caution">
    <text evidence="3">The sequence shown here is derived from an EMBL/GenBank/DDBJ whole genome shotgun (WGS) entry which is preliminary data.</text>
</comment>
<evidence type="ECO:0000313" key="3">
    <source>
        <dbReference type="EMBL" id="OZC01205.1"/>
    </source>
</evidence>
<dbReference type="Pfam" id="PF08240">
    <property type="entry name" value="ADH_N"/>
    <property type="match status" value="1"/>
</dbReference>
<dbReference type="InParanoid" id="A0A259TTY7"/>
<organism evidence="3 4">
    <name type="scientific">Rubricoccus marinus</name>
    <dbReference type="NCBI Taxonomy" id="716817"/>
    <lineage>
        <taxon>Bacteria</taxon>
        <taxon>Pseudomonadati</taxon>
        <taxon>Rhodothermota</taxon>
        <taxon>Rhodothermia</taxon>
        <taxon>Rhodothermales</taxon>
        <taxon>Rubricoccaceae</taxon>
        <taxon>Rubricoccus</taxon>
    </lineage>
</organism>
<evidence type="ECO:0000259" key="2">
    <source>
        <dbReference type="SMART" id="SM00829"/>
    </source>
</evidence>
<dbReference type="Gene3D" id="3.90.180.10">
    <property type="entry name" value="Medium-chain alcohol dehydrogenases, catalytic domain"/>
    <property type="match status" value="1"/>
</dbReference>
<dbReference type="InterPro" id="IPR013149">
    <property type="entry name" value="ADH-like_C"/>
</dbReference>
<dbReference type="EMBL" id="MQWB01000014">
    <property type="protein sequence ID" value="OZC01205.1"/>
    <property type="molecule type" value="Genomic_DNA"/>
</dbReference>
<dbReference type="InterPro" id="IPR036291">
    <property type="entry name" value="NAD(P)-bd_dom_sf"/>
</dbReference>
<dbReference type="PANTHER" id="PTHR45033">
    <property type="match status" value="1"/>
</dbReference>
<sequence length="337" mass="34850">MTVYEVPQDTSSIGDLRQSERPDPGDPAPGQVLVRLRAASLNYRDLMIAKGTYGRAGLARDTVPLSDGAGEVVAVGDGVTEFAVGDRVAGTFFQPTSGVPSAEEKPLGAPLDGVLQESRLFYEAGLVHAPAGYSFEEAATLPCAAVTAWHALMEAGAPVRPGQTVLALGTGGVSTFALQFAAAAGARVIVTSSSDAKLETVRGLGADLTVNYKETPDWAEAVLDLTDGHGADAIIEVGGVGTLGKSFKAVAKGGKIGLIGVLADADDSPAPYPLMGKGAALHGIFVGDRPMFQAMNRAIEANQIKPVIDRVFPFEEASAAYRYLAEADHTGKVVVSI</sequence>
<dbReference type="InterPro" id="IPR052711">
    <property type="entry name" value="Zinc_ADH-like"/>
</dbReference>
<reference evidence="3 4" key="1">
    <citation type="submission" date="2016-11" db="EMBL/GenBank/DDBJ databases">
        <title>Study of marine rhodopsin-containing bacteria.</title>
        <authorList>
            <person name="Yoshizawa S."/>
            <person name="Kumagai Y."/>
            <person name="Kogure K."/>
        </authorList>
    </citation>
    <scope>NUCLEOTIDE SEQUENCE [LARGE SCALE GENOMIC DNA]</scope>
    <source>
        <strain evidence="3 4">SG-29</strain>
    </source>
</reference>
<dbReference type="RefSeq" id="WP_094551961.1">
    <property type="nucleotide sequence ID" value="NZ_MQWB01000014.1"/>
</dbReference>
<dbReference type="GO" id="GO:0016491">
    <property type="term" value="F:oxidoreductase activity"/>
    <property type="evidence" value="ECO:0007669"/>
    <property type="project" value="InterPro"/>
</dbReference>
<evidence type="ECO:0000313" key="4">
    <source>
        <dbReference type="Proteomes" id="UP000216446"/>
    </source>
</evidence>
<dbReference type="FunCoup" id="A0A259TTY7">
    <property type="interactions" value="448"/>
</dbReference>
<dbReference type="Proteomes" id="UP000216446">
    <property type="component" value="Unassembled WGS sequence"/>
</dbReference>
<dbReference type="PANTHER" id="PTHR45033:SF2">
    <property type="entry name" value="ZINC-TYPE ALCOHOL DEHYDROGENASE-LIKE PROTEIN C1773.06C"/>
    <property type="match status" value="1"/>
</dbReference>
<dbReference type="AlphaFoldDB" id="A0A259TTY7"/>
<dbReference type="InterPro" id="IPR013154">
    <property type="entry name" value="ADH-like_N"/>
</dbReference>
<gene>
    <name evidence="3" type="ORF">BSZ36_18290</name>
</gene>
<name>A0A259TTY7_9BACT</name>
<feature type="domain" description="Enoyl reductase (ER)" evidence="2">
    <location>
        <begin position="11"/>
        <end position="335"/>
    </location>
</feature>
<evidence type="ECO:0000256" key="1">
    <source>
        <dbReference type="SAM" id="MobiDB-lite"/>
    </source>
</evidence>
<dbReference type="CDD" id="cd08276">
    <property type="entry name" value="MDR7"/>
    <property type="match status" value="1"/>
</dbReference>
<dbReference type="Pfam" id="PF00107">
    <property type="entry name" value="ADH_zinc_N"/>
    <property type="match status" value="1"/>
</dbReference>
<dbReference type="SUPFAM" id="SSF50129">
    <property type="entry name" value="GroES-like"/>
    <property type="match status" value="1"/>
</dbReference>
<dbReference type="Gene3D" id="3.40.50.720">
    <property type="entry name" value="NAD(P)-binding Rossmann-like Domain"/>
    <property type="match status" value="1"/>
</dbReference>
<accession>A0A259TTY7</accession>
<dbReference type="SUPFAM" id="SSF51735">
    <property type="entry name" value="NAD(P)-binding Rossmann-fold domains"/>
    <property type="match status" value="1"/>
</dbReference>
<feature type="region of interest" description="Disordered" evidence="1">
    <location>
        <begin position="1"/>
        <end position="30"/>
    </location>
</feature>
<keyword evidence="4" id="KW-1185">Reference proteome</keyword>
<dbReference type="SMART" id="SM00829">
    <property type="entry name" value="PKS_ER"/>
    <property type="match status" value="1"/>
</dbReference>
<protein>
    <submittedName>
        <fullName evidence="3">NADPH:quinone oxidoreductase</fullName>
    </submittedName>
</protein>